<dbReference type="EMBL" id="AMGW01000006">
    <property type="protein sequence ID" value="EXJ55284.1"/>
    <property type="molecule type" value="Genomic_DNA"/>
</dbReference>
<sequence length="346" mass="37734">MVESTFNGGDGGSRPLTSDLSLNLAAFDPEETSTRTTLLNDRLIQLGQEDTKWWTCGAAEYRRHRAAGQTPFPASVRLDGAAEDMTVTSEHGPAIKCRVFRPPSQEPRGVFYHIHGGGYVLGSASDQDLLLAEICHSLSLVVVSVDYRLAPEHPYPAALEDCCTVAEWLVKHAREKWRGELSFIGGESAGATLSALVLLHLKRRGALSHIKGVVLSYGNFDLSALPSLRELGPSEVPILSHEDAENFLHAYIPGLQPDQRKAPTMSPAYDKLDGLVPALFIVGTKDGLLDDTVLMAWRWQLAGNEAIVKFVPGACHGFMTFNGQAVEVTRRGWDLMIKFLTAKLGS</sequence>
<dbReference type="InterPro" id="IPR050300">
    <property type="entry name" value="GDXG_lipolytic_enzyme"/>
</dbReference>
<dbReference type="InterPro" id="IPR029058">
    <property type="entry name" value="AB_hydrolase_fold"/>
</dbReference>
<feature type="domain" description="Alpha/beta hydrolase fold-3" evidence="2">
    <location>
        <begin position="113"/>
        <end position="319"/>
    </location>
</feature>
<dbReference type="SUPFAM" id="SSF53474">
    <property type="entry name" value="alpha/beta-Hydrolases"/>
    <property type="match status" value="1"/>
</dbReference>
<protein>
    <recommendedName>
        <fullName evidence="2">Alpha/beta hydrolase fold-3 domain-containing protein</fullName>
    </recommendedName>
</protein>
<keyword evidence="1" id="KW-0378">Hydrolase</keyword>
<evidence type="ECO:0000259" key="2">
    <source>
        <dbReference type="Pfam" id="PF07859"/>
    </source>
</evidence>
<comment type="caution">
    <text evidence="3">The sequence shown here is derived from an EMBL/GenBank/DDBJ whole genome shotgun (WGS) entry which is preliminary data.</text>
</comment>
<name>W9W9Q3_9EURO</name>
<dbReference type="GeneID" id="19182779"/>
<evidence type="ECO:0000313" key="3">
    <source>
        <dbReference type="EMBL" id="EXJ55284.1"/>
    </source>
</evidence>
<dbReference type="InterPro" id="IPR013094">
    <property type="entry name" value="AB_hydrolase_3"/>
</dbReference>
<gene>
    <name evidence="3" type="ORF">A1O7_08211</name>
</gene>
<dbReference type="HOGENOM" id="CLU_012494_13_2_1"/>
<dbReference type="Pfam" id="PF07859">
    <property type="entry name" value="Abhydrolase_3"/>
    <property type="match status" value="1"/>
</dbReference>
<accession>W9W9Q3</accession>
<dbReference type="PANTHER" id="PTHR48081">
    <property type="entry name" value="AB HYDROLASE SUPERFAMILY PROTEIN C4A8.06C"/>
    <property type="match status" value="1"/>
</dbReference>
<keyword evidence="4" id="KW-1185">Reference proteome</keyword>
<dbReference type="Proteomes" id="UP000019473">
    <property type="component" value="Unassembled WGS sequence"/>
</dbReference>
<dbReference type="GO" id="GO:0016787">
    <property type="term" value="F:hydrolase activity"/>
    <property type="evidence" value="ECO:0007669"/>
    <property type="project" value="UniProtKB-KW"/>
</dbReference>
<dbReference type="VEuPathDB" id="FungiDB:A1O7_08211"/>
<dbReference type="RefSeq" id="XP_007760394.1">
    <property type="nucleotide sequence ID" value="XM_007762204.1"/>
</dbReference>
<dbReference type="Gene3D" id="3.40.50.1820">
    <property type="entry name" value="alpha/beta hydrolase"/>
    <property type="match status" value="1"/>
</dbReference>
<proteinExistence type="predicted"/>
<dbReference type="STRING" id="1182544.W9W9Q3"/>
<dbReference type="eggNOG" id="KOG1515">
    <property type="taxonomic scope" value="Eukaryota"/>
</dbReference>
<evidence type="ECO:0000313" key="4">
    <source>
        <dbReference type="Proteomes" id="UP000019473"/>
    </source>
</evidence>
<dbReference type="AlphaFoldDB" id="W9W9Q3"/>
<organism evidence="3 4">
    <name type="scientific">Cladophialophora yegresii CBS 114405</name>
    <dbReference type="NCBI Taxonomy" id="1182544"/>
    <lineage>
        <taxon>Eukaryota</taxon>
        <taxon>Fungi</taxon>
        <taxon>Dikarya</taxon>
        <taxon>Ascomycota</taxon>
        <taxon>Pezizomycotina</taxon>
        <taxon>Eurotiomycetes</taxon>
        <taxon>Chaetothyriomycetidae</taxon>
        <taxon>Chaetothyriales</taxon>
        <taxon>Herpotrichiellaceae</taxon>
        <taxon>Cladophialophora</taxon>
    </lineage>
</organism>
<evidence type="ECO:0000256" key="1">
    <source>
        <dbReference type="ARBA" id="ARBA00022801"/>
    </source>
</evidence>
<dbReference type="PANTHER" id="PTHR48081:SF8">
    <property type="entry name" value="ALPHA_BETA HYDROLASE FOLD-3 DOMAIN-CONTAINING PROTEIN-RELATED"/>
    <property type="match status" value="1"/>
</dbReference>
<dbReference type="OrthoDB" id="408631at2759"/>
<reference evidence="3 4" key="1">
    <citation type="submission" date="2013-03" db="EMBL/GenBank/DDBJ databases">
        <title>The Genome Sequence of Cladophialophora yegresii CBS 114405.</title>
        <authorList>
            <consortium name="The Broad Institute Genomics Platform"/>
            <person name="Cuomo C."/>
            <person name="de Hoog S."/>
            <person name="Gorbushina A."/>
            <person name="Walker B."/>
            <person name="Young S.K."/>
            <person name="Zeng Q."/>
            <person name="Gargeya S."/>
            <person name="Fitzgerald M."/>
            <person name="Haas B."/>
            <person name="Abouelleil A."/>
            <person name="Allen A.W."/>
            <person name="Alvarado L."/>
            <person name="Arachchi H.M."/>
            <person name="Berlin A.M."/>
            <person name="Chapman S.B."/>
            <person name="Gainer-Dewar J."/>
            <person name="Goldberg J."/>
            <person name="Griggs A."/>
            <person name="Gujja S."/>
            <person name="Hansen M."/>
            <person name="Howarth C."/>
            <person name="Imamovic A."/>
            <person name="Ireland A."/>
            <person name="Larimer J."/>
            <person name="McCowan C."/>
            <person name="Murphy C."/>
            <person name="Pearson M."/>
            <person name="Poon T.W."/>
            <person name="Priest M."/>
            <person name="Roberts A."/>
            <person name="Saif S."/>
            <person name="Shea T."/>
            <person name="Sisk P."/>
            <person name="Sykes S."/>
            <person name="Wortman J."/>
            <person name="Nusbaum C."/>
            <person name="Birren B."/>
        </authorList>
    </citation>
    <scope>NUCLEOTIDE SEQUENCE [LARGE SCALE GENOMIC DNA]</scope>
    <source>
        <strain evidence="3 4">CBS 114405</strain>
    </source>
</reference>